<dbReference type="RefSeq" id="WP_195876593.1">
    <property type="nucleotide sequence ID" value="NZ_JADOEL010000021.1"/>
</dbReference>
<feature type="transmembrane region" description="Helical" evidence="1">
    <location>
        <begin position="34"/>
        <end position="56"/>
    </location>
</feature>
<evidence type="ECO:0000313" key="2">
    <source>
        <dbReference type="EMBL" id="MBF8179597.1"/>
    </source>
</evidence>
<name>A0ABS0EYY5_9BURK</name>
<keyword evidence="1" id="KW-0472">Membrane</keyword>
<evidence type="ECO:0000256" key="1">
    <source>
        <dbReference type="SAM" id="Phobius"/>
    </source>
</evidence>
<keyword evidence="1" id="KW-0812">Transmembrane</keyword>
<feature type="transmembrane region" description="Helical" evidence="1">
    <location>
        <begin position="12"/>
        <end position="28"/>
    </location>
</feature>
<keyword evidence="1" id="KW-1133">Transmembrane helix</keyword>
<reference evidence="2 3" key="1">
    <citation type="submission" date="2020-11" db="EMBL/GenBank/DDBJ databases">
        <title>WGS of Herminiimonas contaminans strain Marseille-Q4544 isolated from planarians Schmidtea mediterranea.</title>
        <authorList>
            <person name="Kangale L."/>
        </authorList>
    </citation>
    <scope>NUCLEOTIDE SEQUENCE [LARGE SCALE GENOMIC DNA]</scope>
    <source>
        <strain evidence="2 3">Marseille-Q4544</strain>
    </source>
</reference>
<comment type="caution">
    <text evidence="2">The sequence shown here is derived from an EMBL/GenBank/DDBJ whole genome shotgun (WGS) entry which is preliminary data.</text>
</comment>
<evidence type="ECO:0000313" key="3">
    <source>
        <dbReference type="Proteomes" id="UP000657372"/>
    </source>
</evidence>
<dbReference type="Proteomes" id="UP000657372">
    <property type="component" value="Unassembled WGS sequence"/>
</dbReference>
<accession>A0ABS0EYY5</accession>
<protein>
    <submittedName>
        <fullName evidence="2">Uncharacterized protein</fullName>
    </submittedName>
</protein>
<dbReference type="EMBL" id="JADOEL010000021">
    <property type="protein sequence ID" value="MBF8179597.1"/>
    <property type="molecule type" value="Genomic_DNA"/>
</dbReference>
<keyword evidence="3" id="KW-1185">Reference proteome</keyword>
<sequence>MSTLSNSTYTHPALIAVPAVLAAIGLTYSPARPAIIAVAGVAALALLFKPLTLALLRGILLAIAPSQKVAVAKKAAVNVASPVQTAFALNRKANQIAQTQPALAAELRMRAAYAAPQRISKRAVVQASAPAQTRFALNRKANQIAQTQPELAAKLRMQAAYA</sequence>
<organism evidence="2 3">
    <name type="scientific">Herminiimonas contaminans</name>
    <dbReference type="NCBI Taxonomy" id="1111140"/>
    <lineage>
        <taxon>Bacteria</taxon>
        <taxon>Pseudomonadati</taxon>
        <taxon>Pseudomonadota</taxon>
        <taxon>Betaproteobacteria</taxon>
        <taxon>Burkholderiales</taxon>
        <taxon>Oxalobacteraceae</taxon>
        <taxon>Herminiimonas</taxon>
    </lineage>
</organism>
<proteinExistence type="predicted"/>
<gene>
    <name evidence="2" type="ORF">IXC47_18075</name>
</gene>